<proteinExistence type="predicted"/>
<evidence type="ECO:0000313" key="3">
    <source>
        <dbReference type="Proteomes" id="UP001383192"/>
    </source>
</evidence>
<evidence type="ECO:0000313" key="2">
    <source>
        <dbReference type="EMBL" id="KAK7018769.1"/>
    </source>
</evidence>
<evidence type="ECO:0000256" key="1">
    <source>
        <dbReference type="SAM" id="MobiDB-lite"/>
    </source>
</evidence>
<keyword evidence="3" id="KW-1185">Reference proteome</keyword>
<protein>
    <submittedName>
        <fullName evidence="2">Uncharacterized protein</fullName>
    </submittedName>
</protein>
<dbReference type="EMBL" id="JAYKXP010000219">
    <property type="protein sequence ID" value="KAK7018769.1"/>
    <property type="molecule type" value="Genomic_DNA"/>
</dbReference>
<name>A0AAW0AZR0_9AGAR</name>
<accession>A0AAW0AZR0</accession>
<feature type="region of interest" description="Disordered" evidence="1">
    <location>
        <begin position="1"/>
        <end position="59"/>
    </location>
</feature>
<dbReference type="AlphaFoldDB" id="A0AAW0AZR0"/>
<feature type="compositionally biased region" description="Pro residues" evidence="1">
    <location>
        <begin position="11"/>
        <end position="22"/>
    </location>
</feature>
<gene>
    <name evidence="2" type="ORF">VNI00_018231</name>
</gene>
<comment type="caution">
    <text evidence="2">The sequence shown here is derived from an EMBL/GenBank/DDBJ whole genome shotgun (WGS) entry which is preliminary data.</text>
</comment>
<organism evidence="2 3">
    <name type="scientific">Paramarasmius palmivorus</name>
    <dbReference type="NCBI Taxonomy" id="297713"/>
    <lineage>
        <taxon>Eukaryota</taxon>
        <taxon>Fungi</taxon>
        <taxon>Dikarya</taxon>
        <taxon>Basidiomycota</taxon>
        <taxon>Agaricomycotina</taxon>
        <taxon>Agaricomycetes</taxon>
        <taxon>Agaricomycetidae</taxon>
        <taxon>Agaricales</taxon>
        <taxon>Marasmiineae</taxon>
        <taxon>Marasmiaceae</taxon>
        <taxon>Paramarasmius</taxon>
    </lineage>
</organism>
<dbReference type="Proteomes" id="UP001383192">
    <property type="component" value="Unassembled WGS sequence"/>
</dbReference>
<reference evidence="2 3" key="1">
    <citation type="submission" date="2024-01" db="EMBL/GenBank/DDBJ databases">
        <title>A draft genome for a cacao thread blight-causing isolate of Paramarasmius palmivorus.</title>
        <authorList>
            <person name="Baruah I.K."/>
            <person name="Bukari Y."/>
            <person name="Amoako-Attah I."/>
            <person name="Meinhardt L.W."/>
            <person name="Bailey B.A."/>
            <person name="Cohen S.P."/>
        </authorList>
    </citation>
    <scope>NUCLEOTIDE SEQUENCE [LARGE SCALE GENOMIC DNA]</scope>
    <source>
        <strain evidence="2 3">GH-12</strain>
    </source>
</reference>
<sequence>MFADIEQKTPRPAPAQELPPPVYEAHPATAGDPSGPGSGYYQQPPAKQEPVVLQPPIQPEPIQRTAAEIGTEYQAARTFTVFSILL</sequence>